<protein>
    <submittedName>
        <fullName evidence="1">Unannotated protein</fullName>
    </submittedName>
</protein>
<dbReference type="CDD" id="cd23763">
    <property type="entry name" value="ASKHA_ATPase_ROK"/>
    <property type="match status" value="1"/>
</dbReference>
<organism evidence="1">
    <name type="scientific">freshwater metagenome</name>
    <dbReference type="NCBI Taxonomy" id="449393"/>
    <lineage>
        <taxon>unclassified sequences</taxon>
        <taxon>metagenomes</taxon>
        <taxon>ecological metagenomes</taxon>
    </lineage>
</organism>
<gene>
    <name evidence="1" type="ORF">UFOPK2582_00184</name>
</gene>
<dbReference type="AlphaFoldDB" id="A0A6J6NLE8"/>
<sequence length="300" mass="30735">MGQQKTPESPAQDSVVLAVDIGGTKIAAAILDTQGQLLARSQIATQDGTGVDLFDRLTALMDSVVAEACLAPDVIGVGCGGPMTLHGQTVSPLNIPQWRDFPLLERLQRSYRIPTYIDNDAKAFALAEGWLGAARGESDYMAMVVSTGVGGGIVLNGTLLDGGCGNAGHIGHVIVEPLGRDCVCGAQGCLEAEVSGAAIAAFTGEPAMYASTEIRRRSGLLVGRAVSSVANLLDLRLAVVAGSVALGFGQDFFQAAQQEADRSARLAFSSGLRIVPSGCEDRGPLLGAAAVGRAGLAAQS</sequence>
<dbReference type="PANTHER" id="PTHR18964">
    <property type="entry name" value="ROK (REPRESSOR, ORF, KINASE) FAMILY"/>
    <property type="match status" value="1"/>
</dbReference>
<dbReference type="Pfam" id="PF00480">
    <property type="entry name" value="ROK"/>
    <property type="match status" value="1"/>
</dbReference>
<dbReference type="InterPro" id="IPR049874">
    <property type="entry name" value="ROK_cs"/>
</dbReference>
<reference evidence="1" key="1">
    <citation type="submission" date="2020-05" db="EMBL/GenBank/DDBJ databases">
        <authorList>
            <person name="Chiriac C."/>
            <person name="Salcher M."/>
            <person name="Ghai R."/>
            <person name="Kavagutti S V."/>
        </authorList>
    </citation>
    <scope>NUCLEOTIDE SEQUENCE</scope>
</reference>
<dbReference type="InterPro" id="IPR000600">
    <property type="entry name" value="ROK"/>
</dbReference>
<dbReference type="InterPro" id="IPR043129">
    <property type="entry name" value="ATPase_NBD"/>
</dbReference>
<evidence type="ECO:0000313" key="1">
    <source>
        <dbReference type="EMBL" id="CAB4687249.1"/>
    </source>
</evidence>
<dbReference type="PROSITE" id="PS01125">
    <property type="entry name" value="ROK"/>
    <property type="match status" value="1"/>
</dbReference>
<proteinExistence type="predicted"/>
<dbReference type="Gene3D" id="3.30.420.40">
    <property type="match status" value="2"/>
</dbReference>
<dbReference type="SUPFAM" id="SSF53067">
    <property type="entry name" value="Actin-like ATPase domain"/>
    <property type="match status" value="1"/>
</dbReference>
<name>A0A6J6NLE8_9ZZZZ</name>
<accession>A0A6J6NLE8</accession>
<dbReference type="EMBL" id="CAEZXS010000011">
    <property type="protein sequence ID" value="CAB4687249.1"/>
    <property type="molecule type" value="Genomic_DNA"/>
</dbReference>
<dbReference type="PANTHER" id="PTHR18964:SF169">
    <property type="entry name" value="N-ACETYLMANNOSAMINE KINASE"/>
    <property type="match status" value="1"/>
</dbReference>